<keyword evidence="9" id="KW-1185">Reference proteome</keyword>
<evidence type="ECO:0000259" key="6">
    <source>
        <dbReference type="Pfam" id="PF04542"/>
    </source>
</evidence>
<keyword evidence="2" id="KW-0805">Transcription regulation</keyword>
<dbReference type="GO" id="GO:0016987">
    <property type="term" value="F:sigma factor activity"/>
    <property type="evidence" value="ECO:0007669"/>
    <property type="project" value="UniProtKB-KW"/>
</dbReference>
<dbReference type="Proteomes" id="UP000216498">
    <property type="component" value="Unassembled WGS sequence"/>
</dbReference>
<dbReference type="InterPro" id="IPR013249">
    <property type="entry name" value="RNA_pol_sigma70_r4_t2"/>
</dbReference>
<feature type="domain" description="RNA polymerase sigma factor 70 region 4 type 2" evidence="7">
    <location>
        <begin position="115"/>
        <end position="166"/>
    </location>
</feature>
<dbReference type="Gene3D" id="1.10.10.10">
    <property type="entry name" value="Winged helix-like DNA-binding domain superfamily/Winged helix DNA-binding domain"/>
    <property type="match status" value="1"/>
</dbReference>
<gene>
    <name evidence="8" type="ORF">CIL03_05495</name>
</gene>
<evidence type="ECO:0000256" key="5">
    <source>
        <dbReference type="ARBA" id="ARBA00023163"/>
    </source>
</evidence>
<evidence type="ECO:0000256" key="4">
    <source>
        <dbReference type="ARBA" id="ARBA00023125"/>
    </source>
</evidence>
<keyword evidence="3" id="KW-0731">Sigma factor</keyword>
<keyword evidence="5" id="KW-0804">Transcription</keyword>
<dbReference type="GO" id="GO:0003677">
    <property type="term" value="F:DNA binding"/>
    <property type="evidence" value="ECO:0007669"/>
    <property type="project" value="UniProtKB-KW"/>
</dbReference>
<keyword evidence="4" id="KW-0238">DNA-binding</keyword>
<dbReference type="NCBIfam" id="TIGR02937">
    <property type="entry name" value="sigma70-ECF"/>
    <property type="match status" value="1"/>
</dbReference>
<evidence type="ECO:0000259" key="7">
    <source>
        <dbReference type="Pfam" id="PF08281"/>
    </source>
</evidence>
<dbReference type="InterPro" id="IPR013324">
    <property type="entry name" value="RNA_pol_sigma_r3/r4-like"/>
</dbReference>
<dbReference type="OrthoDB" id="9794508at2"/>
<dbReference type="InterPro" id="IPR036388">
    <property type="entry name" value="WH-like_DNA-bd_sf"/>
</dbReference>
<dbReference type="Pfam" id="PF04542">
    <property type="entry name" value="Sigma70_r2"/>
    <property type="match status" value="1"/>
</dbReference>
<evidence type="ECO:0000313" key="8">
    <source>
        <dbReference type="EMBL" id="OZU90594.1"/>
    </source>
</evidence>
<evidence type="ECO:0000256" key="2">
    <source>
        <dbReference type="ARBA" id="ARBA00023015"/>
    </source>
</evidence>
<evidence type="ECO:0000313" key="9">
    <source>
        <dbReference type="Proteomes" id="UP000216498"/>
    </source>
</evidence>
<sequence>MNLNKETLSADVNKRENYSLEQLFAAYKTPIYQFVYRYCQDEQLSIDIVQDTFVRFHKYQEHFDAQKSGMKTYLFRMAYQLMINRLKRRSRMKKILPFLYQQSQREGLSHEDRLTVQEAIQQLPDEQRAVILLTYYHDLAQKDISKILEIPIGTVKSRLHASHKKLKVSLEGNE</sequence>
<proteinExistence type="inferred from homology"/>
<protein>
    <submittedName>
        <fullName evidence="8">RNA polymerase subunit sigma-70</fullName>
    </submittedName>
</protein>
<name>A0A265NGP4_9BACI</name>
<dbReference type="InterPro" id="IPR013325">
    <property type="entry name" value="RNA_pol_sigma_r2"/>
</dbReference>
<dbReference type="GO" id="GO:0006352">
    <property type="term" value="P:DNA-templated transcription initiation"/>
    <property type="evidence" value="ECO:0007669"/>
    <property type="project" value="InterPro"/>
</dbReference>
<reference evidence="8 9" key="1">
    <citation type="submission" date="2017-08" db="EMBL/GenBank/DDBJ databases">
        <title>Virgibacillus indicus sp. nov. and Virgibacillus profoundi sp. nov, two moderately halophilic bacteria isolated from marine sediment by using the Microfluidic Streak Plate.</title>
        <authorList>
            <person name="Xu B."/>
            <person name="Hu B."/>
            <person name="Wang J."/>
            <person name="Zhu Y."/>
            <person name="Huang L."/>
            <person name="Du W."/>
            <person name="Huang Y."/>
        </authorList>
    </citation>
    <scope>NUCLEOTIDE SEQUENCE [LARGE SCALE GENOMIC DNA]</scope>
    <source>
        <strain evidence="8 9">IO3-P2-C2</strain>
    </source>
</reference>
<dbReference type="EMBL" id="NPMS01000001">
    <property type="protein sequence ID" value="OZU90594.1"/>
    <property type="molecule type" value="Genomic_DNA"/>
</dbReference>
<dbReference type="PANTHER" id="PTHR43133:SF8">
    <property type="entry name" value="RNA POLYMERASE SIGMA FACTOR HI_1459-RELATED"/>
    <property type="match status" value="1"/>
</dbReference>
<dbReference type="SUPFAM" id="SSF88946">
    <property type="entry name" value="Sigma2 domain of RNA polymerase sigma factors"/>
    <property type="match status" value="1"/>
</dbReference>
<comment type="similarity">
    <text evidence="1">Belongs to the sigma-70 factor family. ECF subfamily.</text>
</comment>
<dbReference type="RefSeq" id="WP_094884304.1">
    <property type="nucleotide sequence ID" value="NZ_NPMS01000001.1"/>
</dbReference>
<dbReference type="Pfam" id="PF08281">
    <property type="entry name" value="Sigma70_r4_2"/>
    <property type="match status" value="1"/>
</dbReference>
<dbReference type="InterPro" id="IPR014284">
    <property type="entry name" value="RNA_pol_sigma-70_dom"/>
</dbReference>
<dbReference type="SUPFAM" id="SSF88659">
    <property type="entry name" value="Sigma3 and sigma4 domains of RNA polymerase sigma factors"/>
    <property type="match status" value="1"/>
</dbReference>
<dbReference type="Gene3D" id="1.10.1740.10">
    <property type="match status" value="1"/>
</dbReference>
<dbReference type="PANTHER" id="PTHR43133">
    <property type="entry name" value="RNA POLYMERASE ECF-TYPE SIGMA FACTO"/>
    <property type="match status" value="1"/>
</dbReference>
<comment type="caution">
    <text evidence="8">The sequence shown here is derived from an EMBL/GenBank/DDBJ whole genome shotgun (WGS) entry which is preliminary data.</text>
</comment>
<accession>A0A265NGP4</accession>
<dbReference type="CDD" id="cd06171">
    <property type="entry name" value="Sigma70_r4"/>
    <property type="match status" value="1"/>
</dbReference>
<evidence type="ECO:0000256" key="1">
    <source>
        <dbReference type="ARBA" id="ARBA00010641"/>
    </source>
</evidence>
<dbReference type="AlphaFoldDB" id="A0A265NGP4"/>
<dbReference type="InterPro" id="IPR007627">
    <property type="entry name" value="RNA_pol_sigma70_r2"/>
</dbReference>
<evidence type="ECO:0000256" key="3">
    <source>
        <dbReference type="ARBA" id="ARBA00023082"/>
    </source>
</evidence>
<dbReference type="InterPro" id="IPR039425">
    <property type="entry name" value="RNA_pol_sigma-70-like"/>
</dbReference>
<feature type="domain" description="RNA polymerase sigma-70 region 2" evidence="6">
    <location>
        <begin position="23"/>
        <end position="91"/>
    </location>
</feature>
<organism evidence="8 9">
    <name type="scientific">Virgibacillus indicus</name>
    <dbReference type="NCBI Taxonomy" id="2024554"/>
    <lineage>
        <taxon>Bacteria</taxon>
        <taxon>Bacillati</taxon>
        <taxon>Bacillota</taxon>
        <taxon>Bacilli</taxon>
        <taxon>Bacillales</taxon>
        <taxon>Bacillaceae</taxon>
        <taxon>Virgibacillus</taxon>
    </lineage>
</organism>